<dbReference type="OrthoDB" id="4505928at2759"/>
<dbReference type="HOGENOM" id="CLU_771982_0_0_1"/>
<dbReference type="CDD" id="cd14688">
    <property type="entry name" value="bZIP_YAP"/>
    <property type="match status" value="1"/>
</dbReference>
<evidence type="ECO:0000256" key="1">
    <source>
        <dbReference type="SAM" id="MobiDB-lite"/>
    </source>
</evidence>
<organism evidence="2 3">
    <name type="scientific">Marssonina brunnea f. sp. multigermtubi (strain MB_m1)</name>
    <name type="common">Marssonina leaf spot fungus</name>
    <dbReference type="NCBI Taxonomy" id="1072389"/>
    <lineage>
        <taxon>Eukaryota</taxon>
        <taxon>Fungi</taxon>
        <taxon>Dikarya</taxon>
        <taxon>Ascomycota</taxon>
        <taxon>Pezizomycotina</taxon>
        <taxon>Leotiomycetes</taxon>
        <taxon>Helotiales</taxon>
        <taxon>Drepanopezizaceae</taxon>
        <taxon>Drepanopeziza</taxon>
    </lineage>
</organism>
<protein>
    <recommendedName>
        <fullName evidence="4">BZIP domain-containing protein</fullName>
    </recommendedName>
</protein>
<dbReference type="KEGG" id="mbe:MBM_00852"/>
<reference evidence="2 3" key="1">
    <citation type="journal article" date="2012" name="BMC Genomics">
        <title>Sequencing the genome of Marssonina brunnea reveals fungus-poplar co-evolution.</title>
        <authorList>
            <person name="Zhu S."/>
            <person name="Cao Y.-Z."/>
            <person name="Jiang C."/>
            <person name="Tan B.-Y."/>
            <person name="Wang Z."/>
            <person name="Feng S."/>
            <person name="Zhang L."/>
            <person name="Su X.-H."/>
            <person name="Brejova B."/>
            <person name="Vinar T."/>
            <person name="Xu M."/>
            <person name="Wang M.-X."/>
            <person name="Zhang S.-G."/>
            <person name="Huang M.-R."/>
            <person name="Wu R."/>
            <person name="Zhou Y."/>
        </authorList>
    </citation>
    <scope>NUCLEOTIDE SEQUENCE [LARGE SCALE GENOMIC DNA]</scope>
    <source>
        <strain evidence="2 3">MB_m1</strain>
    </source>
</reference>
<dbReference type="eggNOG" id="ENOG502S5YK">
    <property type="taxonomic scope" value="Eukaryota"/>
</dbReference>
<dbReference type="InParanoid" id="K1Y9A9"/>
<feature type="region of interest" description="Disordered" evidence="1">
    <location>
        <begin position="150"/>
        <end position="223"/>
    </location>
</feature>
<accession>K1Y9A9</accession>
<dbReference type="PANTHER" id="PTHR42070:SF1">
    <property type="entry name" value="FILAMENT ASSOCIATED PROTEIN, PUTATIVE (AFU_ORTHOLOGUE AFUA_8G06630)-RELATED"/>
    <property type="match status" value="1"/>
</dbReference>
<evidence type="ECO:0000313" key="3">
    <source>
        <dbReference type="Proteomes" id="UP000006753"/>
    </source>
</evidence>
<dbReference type="EMBL" id="JH921428">
    <property type="protein sequence ID" value="EKD21739.1"/>
    <property type="molecule type" value="Genomic_DNA"/>
</dbReference>
<evidence type="ECO:0008006" key="4">
    <source>
        <dbReference type="Google" id="ProtNLM"/>
    </source>
</evidence>
<dbReference type="AlphaFoldDB" id="K1Y9A9"/>
<dbReference type="RefSeq" id="XP_007288741.1">
    <property type="nucleotide sequence ID" value="XM_007288679.1"/>
</dbReference>
<feature type="compositionally biased region" description="Low complexity" evidence="1">
    <location>
        <begin position="179"/>
        <end position="192"/>
    </location>
</feature>
<feature type="compositionally biased region" description="Polar residues" evidence="1">
    <location>
        <begin position="156"/>
        <end position="178"/>
    </location>
</feature>
<dbReference type="PANTHER" id="PTHR42070">
    <property type="entry name" value="FILAMENT ASSOCIATED PROTEIN, PUTATIVE (AFU_ORTHOLOGUE AFUA_8G06630)-RELATED"/>
    <property type="match status" value="1"/>
</dbReference>
<name>K1Y9A9_MARBU</name>
<evidence type="ECO:0000313" key="2">
    <source>
        <dbReference type="EMBL" id="EKD21739.1"/>
    </source>
</evidence>
<dbReference type="GeneID" id="18756787"/>
<gene>
    <name evidence="2" type="ORF">MBM_00852</name>
</gene>
<feature type="compositionally biased region" description="Polar residues" evidence="1">
    <location>
        <begin position="211"/>
        <end position="221"/>
    </location>
</feature>
<dbReference type="Proteomes" id="UP000006753">
    <property type="component" value="Unassembled WGS sequence"/>
</dbReference>
<proteinExistence type="predicted"/>
<dbReference type="OMA" id="QNNGSHA"/>
<feature type="region of interest" description="Disordered" evidence="1">
    <location>
        <begin position="1"/>
        <end position="22"/>
    </location>
</feature>
<keyword evidence="3" id="KW-1185">Reference proteome</keyword>
<sequence length="319" mass="34789">MLTHSQEKANLARLRDNQRRSRARRKEYLQELEARLRQCELQGVEASSEIQTAARRVADENKKLRALLAQRGVQDDSIEAYLQKSAPTPAMGMGTGMGGGQYGSQSATVQVLEQLLSARRPCCVEGTEPMAAPFDRDSLGGSVTATQSHWDPAFAQGTSGRRSGTQQSRKILSPQQLMTPSASTTSRTSTNSLGHDPTPGGSRYQIPRNLSPASNPSSHSQKLFDYDDFLSSDQVYPQIQEPKQLPYQPTQPGPPIYIQKTESPNVNSCNYAAEMITTMAGTTDHSAVRAELGCVGGMDCEVDSQLVFNVMDRYSGIGL</sequence>